<feature type="region of interest" description="Disordered" evidence="14">
    <location>
        <begin position="1805"/>
        <end position="1833"/>
    </location>
</feature>
<evidence type="ECO:0000256" key="5">
    <source>
        <dbReference type="ARBA" id="ARBA00022833"/>
    </source>
</evidence>
<dbReference type="SUPFAM" id="SSF63748">
    <property type="entry name" value="Tudor/PWWP/MBT"/>
    <property type="match status" value="1"/>
</dbReference>
<dbReference type="PANTHER" id="PTHR45888:SF4">
    <property type="entry name" value="PHD FINGER PROTEIN 10"/>
    <property type="match status" value="1"/>
</dbReference>
<evidence type="ECO:0000256" key="12">
    <source>
        <dbReference type="PROSITE-ProRule" id="PRU00146"/>
    </source>
</evidence>
<dbReference type="PROSITE" id="PS51542">
    <property type="entry name" value="FYRN"/>
    <property type="match status" value="1"/>
</dbReference>
<keyword evidence="8 11" id="KW-0103">Bromodomain</keyword>
<dbReference type="PROSITE" id="PS50016">
    <property type="entry name" value="ZF_PHD_2"/>
    <property type="match status" value="1"/>
</dbReference>
<keyword evidence="13" id="KW-0175">Coiled coil</keyword>
<feature type="domain" description="Bromo" evidence="15">
    <location>
        <begin position="775"/>
        <end position="839"/>
    </location>
</feature>
<gene>
    <name evidence="18" type="ORF">TL16_g03191</name>
</gene>
<dbReference type="SMART" id="SM00541">
    <property type="entry name" value="FYRN"/>
    <property type="match status" value="1"/>
</dbReference>
<dbReference type="GO" id="GO:0016279">
    <property type="term" value="F:protein-lysine N-methyltransferase activity"/>
    <property type="evidence" value="ECO:0007669"/>
    <property type="project" value="UniProtKB-ARBA"/>
</dbReference>
<feature type="domain" description="Bromo" evidence="15">
    <location>
        <begin position="1282"/>
        <end position="1352"/>
    </location>
</feature>
<dbReference type="InterPro" id="IPR001965">
    <property type="entry name" value="Znf_PHD"/>
</dbReference>
<dbReference type="InterPro" id="IPR013083">
    <property type="entry name" value="Znf_RING/FYVE/PHD"/>
</dbReference>
<organism evidence="18 19">
    <name type="scientific">Triparma laevis f. inornata</name>
    <dbReference type="NCBI Taxonomy" id="1714386"/>
    <lineage>
        <taxon>Eukaryota</taxon>
        <taxon>Sar</taxon>
        <taxon>Stramenopiles</taxon>
        <taxon>Ochrophyta</taxon>
        <taxon>Bolidophyceae</taxon>
        <taxon>Parmales</taxon>
        <taxon>Triparmaceae</taxon>
        <taxon>Triparma</taxon>
    </lineage>
</organism>
<dbReference type="PRINTS" id="PR00503">
    <property type="entry name" value="BROMODOMAIN"/>
</dbReference>
<evidence type="ECO:0000259" key="17">
    <source>
        <dbReference type="PROSITE" id="PS51805"/>
    </source>
</evidence>
<keyword evidence="9" id="KW-0804">Transcription</keyword>
<dbReference type="Pfam" id="PF13832">
    <property type="entry name" value="zf-HC5HC2H_2"/>
    <property type="match status" value="1"/>
</dbReference>
<dbReference type="PROSITE" id="PS50014">
    <property type="entry name" value="BROMODOMAIN_2"/>
    <property type="match status" value="2"/>
</dbReference>
<evidence type="ECO:0000256" key="14">
    <source>
        <dbReference type="SAM" id="MobiDB-lite"/>
    </source>
</evidence>
<protein>
    <recommendedName>
        <fullName evidence="20">Histone-lysine N-methyltransferase</fullName>
    </recommendedName>
</protein>
<dbReference type="SUPFAM" id="SSF47370">
    <property type="entry name" value="Bromodomain"/>
    <property type="match status" value="2"/>
</dbReference>
<dbReference type="SMART" id="SM00249">
    <property type="entry name" value="PHD"/>
    <property type="match status" value="6"/>
</dbReference>
<feature type="region of interest" description="Disordered" evidence="14">
    <location>
        <begin position="2276"/>
        <end position="2314"/>
    </location>
</feature>
<feature type="domain" description="PHD-type" evidence="17">
    <location>
        <begin position="1856"/>
        <end position="1991"/>
    </location>
</feature>
<evidence type="ECO:0000313" key="19">
    <source>
        <dbReference type="Proteomes" id="UP001162640"/>
    </source>
</evidence>
<evidence type="ECO:0000256" key="11">
    <source>
        <dbReference type="PROSITE-ProRule" id="PRU00035"/>
    </source>
</evidence>
<keyword evidence="7" id="KW-0805">Transcription regulation</keyword>
<evidence type="ECO:0008006" key="20">
    <source>
        <dbReference type="Google" id="ProtNLM"/>
    </source>
</evidence>
<evidence type="ECO:0000256" key="8">
    <source>
        <dbReference type="ARBA" id="ARBA00023117"/>
    </source>
</evidence>
<feature type="domain" description="PHD-type" evidence="16">
    <location>
        <begin position="942"/>
        <end position="995"/>
    </location>
</feature>
<comment type="caution">
    <text evidence="18">The sequence shown here is derived from an EMBL/GenBank/DDBJ whole genome shotgun (WGS) entry which is preliminary data.</text>
</comment>
<dbReference type="Gene3D" id="1.20.920.10">
    <property type="entry name" value="Bromodomain-like"/>
    <property type="match status" value="2"/>
</dbReference>
<sequence length="2394" mass="266407">MIPITSWTPAEQGGLPANWIVHRLKRTGKKGRGYYKKYYMPDMSKNFSSLVKVAEYINKTPKSNLPPLPPQPPPMKNFHSYTTRPRSLSPKPWLNETPTTPDSETEKRNRPKTSEPEAEAPPPTKKKSKSSSKKNNAPAAKPREDEIPGTFMAETLLPLVNAASAWSESASNDMEVDDNDNSTSAPAKTKPPPKPFYLFSHTSSVGRSQISSAVSRQSLKSSVSSYTDPNSDQGAAIGCRIWIFDLDRTKKNHAAALKSKKNAKIYSYASLYEGRVVDYTTSTKNYTVNVDTGDDLGNADGNFITEFINSENDPFLLAQNIVWSRFQKHPFWPAMTIVPNEAAKRMELVSPKQISGETIRMFYFLTEERSDATRNPKAINKGYMKAIPHALSELEERRSARDRWRKGMERGEYKKIKTMSEGTNGARSEATSLLNCEIQFTYFGKKDQGEILKGTIRKYSERRRKWLFTQTIKNGRKKGFWIDLKKGVKDLTVLKDFDDDSASSESEEEDICKYCKSTCLDSRGKDLESFSCLQCDKCKKYVHGDTCTDPVISFNLMKKYYAPHDTVEAKYHTYDCQECRTCDSCHVRDEVFGVKPYYKRLEGATTTTTATTSKPAPKPTPDTSSVTTNSSDSSATTLATTQSSKDARAELDAINICFNCERLYQKKHFCRVCKRTYDLDAYLLKFKATADKGEDLIETFGGCWGTCEANMLKCKGCHGFVHADCADVTEEDYDLMRKGKHWRLNKEFYCQHCCKEHGLKIVRALRKLDFPLNLFALPVTDAIAPNYRDVIENPMDLSTIEKRLKKKNSTDRTHYWIREAFELMVYNALLFNKGGRIWQAAKNFHEKGKSEIFGDEKTLGWACPVSKYEEMITNQYQEANNREQKEKHRVMVDGGVEAKDLVAGKIAKVEILPLRPPTDVETCIPRAVVNITQEEAPHLSCLDSCFVCGSSGAADIMMFCVDCGEAFHSFCSGAPIGHMDEAAVAGWRCSNCKVCEITGLTPENELSLLYCECCDRSITMENVQPKLLKAPEGNWICGLCISCKTCGREDFSKREWSSSPTQCYTCGGGEEAWAAGAVDKSAAGKCLACDIPSIYSMEKKGSLNSCSDCQGIIHDSCRIASFDGYKQLGDDRAYLKFRDKGSNFKCLVCCEKKKIQLMLNHEREKKKREEVEQERLGLAKKNAAHAQKLSKMKSKAAQHWEQQELLREKYLAIIDNAAKLLQIVDKETEESKTLATKTLVNAQKKASKTRAKTKLKTFVDVDPTDPIVVFGKKLEKIRMALVKVNDSFFFRNPVDRKVYPKYYEYVKKPMDLSTMKTKIINGEYRRVAQFVADLELLHANSKLFNGENPITQSALNLVDLAKDRIGKTKDVLELLEQQASGGFAERRIDDDKIGLDDDVDEIVCSTILTSTVTMYPAAFDNLGFKRPFGSNAPTVTHKQQQRAAKFLSMKKRKHSLSDHQNEDREEFLIANVLNEAKLAASFINVNVDRVEVDEALRQGVLGELGELKELLNEEDDRREFRLVKGGAKNFQLELSTVEPLGITLEDALYFTKGKGSRIFEDEGIFVTKIQRSGQASLMAIKFGYELKEKRSRLLGFPNTAAVLTALEAAKKRGDGLVLMFENGDLMDRKVAKKVNKMESVEAAAKPPKPVSLLAKAGMPMIAHVPRGGVLQPPRRAGPGQYITLTPSPNLSPASNVKGGNGNGNGVAVASGVVGANLSHLYIQPATIAKQAAPVTTKVGAAAIYSWVKEQVEEARLQTRLNQVKSEPEPENKKPLLAIEPGAGEPEALPSECAYAAVFENLNFAQQQQTQQQSPKQSPQPMDVDLSSDQGQDQSKRVIPLAAPLAGWGEGSSWSDPRRCYFCRCHGDDDAGFLQPGTSEKDSSTAMGVCRPVPHTGRLLPVGLTHPGEWTHTNCALWSSEVYENEIGHLFSVQKALNRVKNAHACAGCGSKAGASVGCCARDCKNTYHFACACVTGGVFCENKSFYCVHHRGLASKHIILNPNNIAEIMRCVVVASVSQNEAQKKKGGGGVRPLLGVDSSVDDADIGLPVRIGSLIIHSMGEIVIDSDKWNSEDDIFPRGWTATRIFWSCKFPRKRTVYSLRILEEGEKQGPVFSIVAADDGGGEIKGGDPDEVFAILKERILAVNAKYFVTADSNRVDEEIMRSGVKVYGLNMCHFFGYGLRPIRRKLENLAESKYLAVPLKESSVRYHFCFVSPTEEAVTKVQRLRAADAALNELNNVSGSARTEGLNAFLKNSGSGRITRALMAEAEAKAKGEGAGLKNGGEEEMVVTSKTRGKKRRATAKEKEAAGEEEAIKEDQAGIEKQYEKLKSVPLIERLQPLRSHIHGWGLFSKIAIRAGEMIIEYCGELIRTTVSDRREQNYENSGIGSCYMFR</sequence>
<dbReference type="CDD" id="cd15489">
    <property type="entry name" value="PHD_SF"/>
    <property type="match status" value="1"/>
</dbReference>
<dbReference type="InterPro" id="IPR001487">
    <property type="entry name" value="Bromodomain"/>
</dbReference>
<evidence type="ECO:0000256" key="7">
    <source>
        <dbReference type="ARBA" id="ARBA00023015"/>
    </source>
</evidence>
<evidence type="ECO:0000256" key="13">
    <source>
        <dbReference type="SAM" id="Coils"/>
    </source>
</evidence>
<dbReference type="Pfam" id="PF00628">
    <property type="entry name" value="PHD"/>
    <property type="match status" value="1"/>
</dbReference>
<feature type="coiled-coil region" evidence="13">
    <location>
        <begin position="1154"/>
        <end position="1181"/>
    </location>
</feature>
<evidence type="ECO:0000259" key="16">
    <source>
        <dbReference type="PROSITE" id="PS50016"/>
    </source>
</evidence>
<evidence type="ECO:0000256" key="6">
    <source>
        <dbReference type="ARBA" id="ARBA00022853"/>
    </source>
</evidence>
<feature type="region of interest" description="Disordered" evidence="14">
    <location>
        <begin position="1760"/>
        <end position="1782"/>
    </location>
</feature>
<keyword evidence="10" id="KW-0539">Nucleus</keyword>
<accession>A0A9W7E069</accession>
<comment type="subcellular location">
    <subcellularLocation>
        <location evidence="1">Nucleus</location>
    </subcellularLocation>
</comment>
<dbReference type="Proteomes" id="UP001162640">
    <property type="component" value="Unassembled WGS sequence"/>
</dbReference>
<dbReference type="InterPro" id="IPR046341">
    <property type="entry name" value="SET_dom_sf"/>
</dbReference>
<dbReference type="Pfam" id="PF05964">
    <property type="entry name" value="FYRN"/>
    <property type="match status" value="1"/>
</dbReference>
<feature type="compositionally biased region" description="Basic and acidic residues" evidence="14">
    <location>
        <begin position="104"/>
        <end position="115"/>
    </location>
</feature>
<dbReference type="Gene3D" id="3.30.160.360">
    <property type="match status" value="1"/>
</dbReference>
<dbReference type="InterPro" id="IPR019787">
    <property type="entry name" value="Znf_PHD-finger"/>
</dbReference>
<dbReference type="CDD" id="cd04369">
    <property type="entry name" value="Bromodomain"/>
    <property type="match status" value="2"/>
</dbReference>
<dbReference type="Pfam" id="PF00439">
    <property type="entry name" value="Bromodomain"/>
    <property type="match status" value="2"/>
</dbReference>
<reference evidence="19" key="1">
    <citation type="journal article" date="2023" name="Commun. Biol.">
        <title>Genome analysis of Parmales, the sister group of diatoms, reveals the evolutionary specialization of diatoms from phago-mixotrophs to photoautotrophs.</title>
        <authorList>
            <person name="Ban H."/>
            <person name="Sato S."/>
            <person name="Yoshikawa S."/>
            <person name="Yamada K."/>
            <person name="Nakamura Y."/>
            <person name="Ichinomiya M."/>
            <person name="Sato N."/>
            <person name="Blanc-Mathieu R."/>
            <person name="Endo H."/>
            <person name="Kuwata A."/>
            <person name="Ogata H."/>
        </authorList>
    </citation>
    <scope>NUCLEOTIDE SEQUENCE [LARGE SCALE GENOMIC DNA]</scope>
</reference>
<evidence type="ECO:0000256" key="10">
    <source>
        <dbReference type="ARBA" id="ARBA00023242"/>
    </source>
</evidence>
<dbReference type="InterPro" id="IPR011011">
    <property type="entry name" value="Znf_FYVE_PHD"/>
</dbReference>
<dbReference type="SUPFAM" id="SSF82199">
    <property type="entry name" value="SET domain"/>
    <property type="match status" value="1"/>
</dbReference>
<evidence type="ECO:0000256" key="1">
    <source>
        <dbReference type="ARBA" id="ARBA00004123"/>
    </source>
</evidence>
<keyword evidence="6" id="KW-0156">Chromatin regulator</keyword>
<dbReference type="Gene3D" id="3.30.40.10">
    <property type="entry name" value="Zinc/RING finger domain, C3HC4 (zinc finger)"/>
    <property type="match status" value="3"/>
</dbReference>
<keyword evidence="5" id="KW-0862">Zinc</keyword>
<keyword evidence="3" id="KW-0677">Repeat</keyword>
<dbReference type="GO" id="GO:0005634">
    <property type="term" value="C:nucleus"/>
    <property type="evidence" value="ECO:0007669"/>
    <property type="project" value="UniProtKB-SubCell"/>
</dbReference>
<keyword evidence="2" id="KW-0479">Metal-binding</keyword>
<evidence type="ECO:0000313" key="18">
    <source>
        <dbReference type="EMBL" id="GMH61128.1"/>
    </source>
</evidence>
<dbReference type="InterPro" id="IPR034732">
    <property type="entry name" value="EPHD"/>
</dbReference>
<dbReference type="EMBL" id="BLQM01000083">
    <property type="protein sequence ID" value="GMH61128.1"/>
    <property type="molecule type" value="Genomic_DNA"/>
</dbReference>
<dbReference type="InterPro" id="IPR036427">
    <property type="entry name" value="Bromodomain-like_sf"/>
</dbReference>
<proteinExistence type="predicted"/>
<feature type="region of interest" description="Disordered" evidence="14">
    <location>
        <begin position="61"/>
        <end position="148"/>
    </location>
</feature>
<dbReference type="Gene3D" id="2.170.270.10">
    <property type="entry name" value="SET domain"/>
    <property type="match status" value="1"/>
</dbReference>
<dbReference type="PROSITE" id="PS51805">
    <property type="entry name" value="EPHD"/>
    <property type="match status" value="1"/>
</dbReference>
<feature type="region of interest" description="Disordered" evidence="14">
    <location>
        <begin position="606"/>
        <end position="639"/>
    </location>
</feature>
<name>A0A9W7E069_9STRA</name>
<dbReference type="CDD" id="cd05162">
    <property type="entry name" value="PWWP"/>
    <property type="match status" value="1"/>
</dbReference>
<evidence type="ECO:0000256" key="2">
    <source>
        <dbReference type="ARBA" id="ARBA00022723"/>
    </source>
</evidence>
<feature type="region of interest" description="Disordered" evidence="14">
    <location>
        <begin position="170"/>
        <end position="200"/>
    </location>
</feature>
<evidence type="ECO:0000256" key="9">
    <source>
        <dbReference type="ARBA" id="ARBA00023163"/>
    </source>
</evidence>
<dbReference type="GO" id="GO:0140938">
    <property type="term" value="F:histone H3 methyltransferase activity"/>
    <property type="evidence" value="ECO:0007669"/>
    <property type="project" value="UniProtKB-ARBA"/>
</dbReference>
<evidence type="ECO:0000259" key="15">
    <source>
        <dbReference type="PROSITE" id="PS50014"/>
    </source>
</evidence>
<dbReference type="GO" id="GO:0008270">
    <property type="term" value="F:zinc ion binding"/>
    <property type="evidence" value="ECO:0007669"/>
    <property type="project" value="UniProtKB-KW"/>
</dbReference>
<feature type="compositionally biased region" description="Low complexity" evidence="14">
    <location>
        <begin position="1805"/>
        <end position="1820"/>
    </location>
</feature>
<evidence type="ECO:0000256" key="3">
    <source>
        <dbReference type="ARBA" id="ARBA00022737"/>
    </source>
</evidence>
<dbReference type="InterPro" id="IPR003888">
    <property type="entry name" value="FYrich_N"/>
</dbReference>
<dbReference type="SMART" id="SM00297">
    <property type="entry name" value="BROMO"/>
    <property type="match status" value="2"/>
</dbReference>
<keyword evidence="4 12" id="KW-0863">Zinc-finger</keyword>
<evidence type="ECO:0000256" key="4">
    <source>
        <dbReference type="ARBA" id="ARBA00022771"/>
    </source>
</evidence>
<dbReference type="SUPFAM" id="SSF57903">
    <property type="entry name" value="FYVE/PHD zinc finger"/>
    <property type="match status" value="2"/>
</dbReference>
<dbReference type="PANTHER" id="PTHR45888">
    <property type="entry name" value="HL01030P-RELATED"/>
    <property type="match status" value="1"/>
</dbReference>
<feature type="compositionally biased region" description="Pro residues" evidence="14">
    <location>
        <begin position="64"/>
        <end position="75"/>
    </location>
</feature>